<keyword evidence="2" id="KW-1185">Reference proteome</keyword>
<name>A0ABR7DBE9_9CLOT</name>
<reference evidence="1 2" key="1">
    <citation type="submission" date="2020-08" db="EMBL/GenBank/DDBJ databases">
        <title>Genome public.</title>
        <authorList>
            <person name="Liu C."/>
            <person name="Sun Q."/>
        </authorList>
    </citation>
    <scope>NUCLEOTIDE SEQUENCE [LARGE SCALE GENOMIC DNA]</scope>
    <source>
        <strain evidence="1 2">NSJ-6</strain>
    </source>
</reference>
<protein>
    <submittedName>
        <fullName evidence="1">Uncharacterized protein</fullName>
    </submittedName>
</protein>
<dbReference type="Proteomes" id="UP000596929">
    <property type="component" value="Unassembled WGS sequence"/>
</dbReference>
<evidence type="ECO:0000313" key="1">
    <source>
        <dbReference type="EMBL" id="MBC5628740.1"/>
    </source>
</evidence>
<evidence type="ECO:0000313" key="2">
    <source>
        <dbReference type="Proteomes" id="UP000596929"/>
    </source>
</evidence>
<gene>
    <name evidence="1" type="ORF">H8S20_07545</name>
</gene>
<dbReference type="EMBL" id="JACOOO010000013">
    <property type="protein sequence ID" value="MBC5628740.1"/>
    <property type="molecule type" value="Genomic_DNA"/>
</dbReference>
<comment type="caution">
    <text evidence="1">The sequence shown here is derived from an EMBL/GenBank/DDBJ whole genome shotgun (WGS) entry which is preliminary data.</text>
</comment>
<sequence>MWREFKSLKERYEESLKRYDDNTVETESEIEDIYKEVVNEIKRINLLKLTGLRIHINRYLKNMKYLEMELNGTISVKEESIERAELIKTEYPNFFSFLGFNSKNLIQKMLYMSFKIKKVEDEVINFEKEIDDIIYRREVLVIYNRLMRDEVKELRKSIEYLLKYIDKIEGQFTVYKNEILLSKEADGTFNKKKLSWECGMVFYRYNEFIELLMEVIKSKYSSLENEISKGKEIISRIDNLIERFNKKEYSII</sequence>
<dbReference type="RefSeq" id="WP_186859705.1">
    <property type="nucleotide sequence ID" value="NZ_JACOOO010000013.1"/>
</dbReference>
<proteinExistence type="predicted"/>
<accession>A0ABR7DBE9</accession>
<organism evidence="1 2">
    <name type="scientific">Clostridium hominis</name>
    <dbReference type="NCBI Taxonomy" id="2763036"/>
    <lineage>
        <taxon>Bacteria</taxon>
        <taxon>Bacillati</taxon>
        <taxon>Bacillota</taxon>
        <taxon>Clostridia</taxon>
        <taxon>Eubacteriales</taxon>
        <taxon>Clostridiaceae</taxon>
        <taxon>Clostridium</taxon>
    </lineage>
</organism>